<accession>A0A1S8TEM5</accession>
<evidence type="ECO:0000313" key="2">
    <source>
        <dbReference type="EMBL" id="OOM76250.1"/>
    </source>
</evidence>
<sequence>MRIKKLMRTLILVIICFLIIQVLGFMAILILSGSLNNNMVVNIVSGLIIASSFVLSMLLAELFELFTGRSFGKMYCGFYTFDKFKGSDNYNKTLD</sequence>
<feature type="transmembrane region" description="Helical" evidence="1">
    <location>
        <begin position="9"/>
        <end position="31"/>
    </location>
</feature>
<protein>
    <submittedName>
        <fullName evidence="2">Uncharacterized protein</fullName>
    </submittedName>
</protein>
<gene>
    <name evidence="2" type="ORF">CLPUN_27510</name>
</gene>
<keyword evidence="1" id="KW-0812">Transmembrane</keyword>
<feature type="transmembrane region" description="Helical" evidence="1">
    <location>
        <begin position="43"/>
        <end position="63"/>
    </location>
</feature>
<comment type="caution">
    <text evidence="2">The sequence shown here is derived from an EMBL/GenBank/DDBJ whole genome shotgun (WGS) entry which is preliminary data.</text>
</comment>
<proteinExistence type="predicted"/>
<dbReference type="RefSeq" id="WP_077847848.1">
    <property type="nucleotide sequence ID" value="NZ_LZZM01000175.1"/>
</dbReference>
<evidence type="ECO:0000313" key="3">
    <source>
        <dbReference type="Proteomes" id="UP000190890"/>
    </source>
</evidence>
<keyword evidence="1" id="KW-0472">Membrane</keyword>
<organism evidence="2 3">
    <name type="scientific">Clostridium puniceum</name>
    <dbReference type="NCBI Taxonomy" id="29367"/>
    <lineage>
        <taxon>Bacteria</taxon>
        <taxon>Bacillati</taxon>
        <taxon>Bacillota</taxon>
        <taxon>Clostridia</taxon>
        <taxon>Eubacteriales</taxon>
        <taxon>Clostridiaceae</taxon>
        <taxon>Clostridium</taxon>
    </lineage>
</organism>
<keyword evidence="3" id="KW-1185">Reference proteome</keyword>
<dbReference type="EMBL" id="LZZM01000175">
    <property type="protein sequence ID" value="OOM76250.1"/>
    <property type="molecule type" value="Genomic_DNA"/>
</dbReference>
<keyword evidence="1" id="KW-1133">Transmembrane helix</keyword>
<reference evidence="2 3" key="1">
    <citation type="submission" date="2016-05" db="EMBL/GenBank/DDBJ databases">
        <title>Microbial solvent formation.</title>
        <authorList>
            <person name="Poehlein A."/>
            <person name="Montoya Solano J.D."/>
            <person name="Flitsch S."/>
            <person name="Krabben P."/>
            <person name="Duerre P."/>
            <person name="Daniel R."/>
        </authorList>
    </citation>
    <scope>NUCLEOTIDE SEQUENCE [LARGE SCALE GENOMIC DNA]</scope>
    <source>
        <strain evidence="2 3">DSM 2619</strain>
    </source>
</reference>
<name>A0A1S8TEM5_9CLOT</name>
<dbReference type="STRING" id="29367.CLPUN_27510"/>
<evidence type="ECO:0000256" key="1">
    <source>
        <dbReference type="SAM" id="Phobius"/>
    </source>
</evidence>
<dbReference type="Proteomes" id="UP000190890">
    <property type="component" value="Unassembled WGS sequence"/>
</dbReference>
<dbReference type="AlphaFoldDB" id="A0A1S8TEM5"/>